<accession>A0ABM3N5T2</accession>
<dbReference type="PANTHER" id="PTHR12897:SF4">
    <property type="entry name" value="REGULATOR OF MON1-CCZ1 COMPLEX"/>
    <property type="match status" value="1"/>
</dbReference>
<proteinExistence type="predicted"/>
<feature type="domain" description="Mic1" evidence="1">
    <location>
        <begin position="378"/>
        <end position="620"/>
    </location>
</feature>
<dbReference type="InterPro" id="IPR009755">
    <property type="entry name" value="RMC1_C"/>
</dbReference>
<protein>
    <submittedName>
        <fullName evidence="4">Regulator of MON1-CCZ1 complex isoform X2</fullName>
    </submittedName>
</protein>
<dbReference type="GeneID" id="113521477"/>
<dbReference type="Pfam" id="PF07035">
    <property type="entry name" value="RMC1_C"/>
    <property type="match status" value="1"/>
</dbReference>
<dbReference type="Pfam" id="PF21029">
    <property type="entry name" value="RMC1_N"/>
    <property type="match status" value="1"/>
</dbReference>
<dbReference type="PANTHER" id="PTHR12897">
    <property type="entry name" value="COLON CANCER-ASSOCIATED PROTEIN MIC1"/>
    <property type="match status" value="1"/>
</dbReference>
<gene>
    <name evidence="4" type="primary">LOC113521477</name>
</gene>
<dbReference type="SUPFAM" id="SSF82171">
    <property type="entry name" value="DPP6 N-terminal domain-like"/>
    <property type="match status" value="1"/>
</dbReference>
<dbReference type="RefSeq" id="XP_052758916.1">
    <property type="nucleotide sequence ID" value="XM_052902956.1"/>
</dbReference>
<evidence type="ECO:0000259" key="2">
    <source>
        <dbReference type="Pfam" id="PF21029"/>
    </source>
</evidence>
<feature type="domain" description="Regulator of MON1-CCZ1 complex N-terminal" evidence="2">
    <location>
        <begin position="32"/>
        <end position="155"/>
    </location>
</feature>
<sequence>MSHFSLKDTEEYYLALSDQPKKFDADSPVTNVFFDDTNGEVFTVRSGGVTGVTVNGMDESKCTSFRMEDRGPIISIKFSPDHKILAIQRNHDNQNAIVEFVNFQDLAPTNIEYCHTCKWKNAKILGFVWPKVNEIAFITDHGIELLQVLPEKKQLKNLKSTSFSGAWFSWCSQSNTVLLAGNNGVLLQPFSLNNSTITKLQKLELEASKPVMERDVCVIRLCDATWCAIFRHSVSTASSPGPTEVWLMPLSSPNGYHHTHVLKTGLVGRFAVHVVDELIVVHHQSSKTSQLFDIMEESKVENNTAIHIPIVAGNSMKPAKDGDQLCPMYSGNWVVFQPDYIIDARLGCLWRIRLIPSGLAHSVVKDEIPKIVAVLLRRTEGRDTIYRMMNQLVTEAGTYLVELTKAFDEIHLVYRKWADLEMARNTAGQTVDTSRSPHRFPVIISQAEMCSHVLQSHIDDKYIVQVVTAYVRSLGRRALAAQHAAAELAVRALVARGAAGRLRALLRRGALADARPLACQLLSLGRLQPAAAQLALDMLARLHAKEEIIEVLLSWDETISAVGVARQAGGTTWNTLSPRKLLAAAQQYAEQHSEPTAFIAIYHMLVNRNEKLRGSPHFLKGEQCDSYVEYYKRLMSEQ</sequence>
<reference evidence="4" key="1">
    <citation type="submission" date="2025-08" db="UniProtKB">
        <authorList>
            <consortium name="RefSeq"/>
        </authorList>
    </citation>
    <scope>IDENTIFICATION</scope>
    <source>
        <tissue evidence="4">Whole larvae</tissue>
    </source>
</reference>
<evidence type="ECO:0000313" key="4">
    <source>
        <dbReference type="RefSeq" id="XP_052758916.1"/>
    </source>
</evidence>
<dbReference type="InterPro" id="IPR049040">
    <property type="entry name" value="RMC1_N"/>
</dbReference>
<dbReference type="InterPro" id="IPR040371">
    <property type="entry name" value="RMC1"/>
</dbReference>
<name>A0ABM3N5T2_GALME</name>
<evidence type="ECO:0000313" key="3">
    <source>
        <dbReference type="Proteomes" id="UP001652740"/>
    </source>
</evidence>
<dbReference type="Proteomes" id="UP001652740">
    <property type="component" value="Unplaced"/>
</dbReference>
<organism evidence="3 4">
    <name type="scientific">Galleria mellonella</name>
    <name type="common">Greater wax moth</name>
    <dbReference type="NCBI Taxonomy" id="7137"/>
    <lineage>
        <taxon>Eukaryota</taxon>
        <taxon>Metazoa</taxon>
        <taxon>Ecdysozoa</taxon>
        <taxon>Arthropoda</taxon>
        <taxon>Hexapoda</taxon>
        <taxon>Insecta</taxon>
        <taxon>Pterygota</taxon>
        <taxon>Neoptera</taxon>
        <taxon>Endopterygota</taxon>
        <taxon>Lepidoptera</taxon>
        <taxon>Glossata</taxon>
        <taxon>Ditrysia</taxon>
        <taxon>Pyraloidea</taxon>
        <taxon>Pyralidae</taxon>
        <taxon>Galleriinae</taxon>
        <taxon>Galleria</taxon>
    </lineage>
</organism>
<evidence type="ECO:0000259" key="1">
    <source>
        <dbReference type="Pfam" id="PF07035"/>
    </source>
</evidence>
<keyword evidence="3" id="KW-1185">Reference proteome</keyword>